<feature type="transmembrane region" description="Helical" evidence="1">
    <location>
        <begin position="126"/>
        <end position="145"/>
    </location>
</feature>
<proteinExistence type="predicted"/>
<dbReference type="RefSeq" id="WP_002652725.1">
    <property type="nucleotide sequence ID" value="NZ_CH672376.1"/>
</dbReference>
<dbReference type="STRING" id="314230.DSM3645_24140"/>
<dbReference type="HOGENOM" id="CLU_1432008_0_0_0"/>
<comment type="caution">
    <text evidence="2">The sequence shown here is derived from an EMBL/GenBank/DDBJ whole genome shotgun (WGS) entry which is preliminary data.</text>
</comment>
<evidence type="ECO:0000313" key="2">
    <source>
        <dbReference type="EMBL" id="EAQ79655.1"/>
    </source>
</evidence>
<dbReference type="Proteomes" id="UP000004358">
    <property type="component" value="Unassembled WGS sequence"/>
</dbReference>
<name>A3ZUR9_9BACT</name>
<dbReference type="OrthoDB" id="291594at2"/>
<reference evidence="2 3" key="1">
    <citation type="submission" date="2006-02" db="EMBL/GenBank/DDBJ databases">
        <authorList>
            <person name="Amann R."/>
            <person name="Ferriera S."/>
            <person name="Johnson J."/>
            <person name="Kravitz S."/>
            <person name="Halpern A."/>
            <person name="Remington K."/>
            <person name="Beeson K."/>
            <person name="Tran B."/>
            <person name="Rogers Y.-H."/>
            <person name="Friedman R."/>
            <person name="Venter J.C."/>
        </authorList>
    </citation>
    <scope>NUCLEOTIDE SEQUENCE [LARGE SCALE GENOMIC DNA]</scope>
    <source>
        <strain evidence="2 3">DSM 3645</strain>
    </source>
</reference>
<keyword evidence="1" id="KW-0812">Transmembrane</keyword>
<feature type="transmembrane region" description="Helical" evidence="1">
    <location>
        <begin position="166"/>
        <end position="187"/>
    </location>
</feature>
<evidence type="ECO:0000313" key="3">
    <source>
        <dbReference type="Proteomes" id="UP000004358"/>
    </source>
</evidence>
<dbReference type="EMBL" id="AANZ01000013">
    <property type="protein sequence ID" value="EAQ79655.1"/>
    <property type="molecule type" value="Genomic_DNA"/>
</dbReference>
<gene>
    <name evidence="2" type="ORF">DSM3645_24140</name>
</gene>
<keyword evidence="1" id="KW-1133">Transmembrane helix</keyword>
<evidence type="ECO:0000256" key="1">
    <source>
        <dbReference type="SAM" id="Phobius"/>
    </source>
</evidence>
<organism evidence="2 3">
    <name type="scientific">Blastopirellula marina DSM 3645</name>
    <dbReference type="NCBI Taxonomy" id="314230"/>
    <lineage>
        <taxon>Bacteria</taxon>
        <taxon>Pseudomonadati</taxon>
        <taxon>Planctomycetota</taxon>
        <taxon>Planctomycetia</taxon>
        <taxon>Pirellulales</taxon>
        <taxon>Pirellulaceae</taxon>
        <taxon>Blastopirellula</taxon>
    </lineage>
</organism>
<feature type="transmembrane region" description="Helical" evidence="1">
    <location>
        <begin position="92"/>
        <end position="114"/>
    </location>
</feature>
<sequence length="189" mass="20388">MTRSIYCFAILANCWLWMQAVHEFGHVLAAWLSGGRVRLAYLVPWDISRTDYVADQYELSIVWAGPIVGAALPVTIWLAMRLLRSSHEPLAAFFAGFCLIANGAYLGAAILTPVGDAAEILQLGGSLWMLALFGVICLPLGVWLWNGRGGYFGFGAGAQEVTPQAAAIAAGWLATTIFVETLCYFALVA</sequence>
<keyword evidence="1" id="KW-0472">Membrane</keyword>
<protein>
    <submittedName>
        <fullName evidence="2">Uncharacterized protein</fullName>
    </submittedName>
</protein>
<accession>A3ZUR9</accession>
<dbReference type="eggNOG" id="ENOG5032TY1">
    <property type="taxonomic scope" value="Bacteria"/>
</dbReference>
<feature type="transmembrane region" description="Helical" evidence="1">
    <location>
        <begin position="61"/>
        <end position="80"/>
    </location>
</feature>
<dbReference type="AlphaFoldDB" id="A3ZUR9"/>